<reference evidence="1" key="1">
    <citation type="submission" date="2018-05" db="EMBL/GenBank/DDBJ databases">
        <authorList>
            <person name="Lanie J.A."/>
            <person name="Ng W.-L."/>
            <person name="Kazmierczak K.M."/>
            <person name="Andrzejewski T.M."/>
            <person name="Davidsen T.M."/>
            <person name="Wayne K.J."/>
            <person name="Tettelin H."/>
            <person name="Glass J.I."/>
            <person name="Rusch D."/>
            <person name="Podicherti R."/>
            <person name="Tsui H.-C.T."/>
            <person name="Winkler M.E."/>
        </authorList>
    </citation>
    <scope>NUCLEOTIDE SEQUENCE</scope>
</reference>
<sequence>MISFKQKLFFVLYTVLGNSTIFGATFPVLPEFQVYHTVGSRGSTYTTGALGISLHLFDDPSGPGRYLHVLALSIPEKTIAWKSKVGSLYLSEKASGFEIGVHDQWQMPAGKGATLSLRKIQWPKVHEGDNEPEEASSDILHMGWNWITGTPIITVWLLGLDIANLNLPHDRKQEIQIALGLRTAF</sequence>
<protein>
    <submittedName>
        <fullName evidence="1">Uncharacterized protein</fullName>
    </submittedName>
</protein>
<organism evidence="1">
    <name type="scientific">marine metagenome</name>
    <dbReference type="NCBI Taxonomy" id="408172"/>
    <lineage>
        <taxon>unclassified sequences</taxon>
        <taxon>metagenomes</taxon>
        <taxon>ecological metagenomes</taxon>
    </lineage>
</organism>
<dbReference type="EMBL" id="UINC01005010">
    <property type="protein sequence ID" value="SVA18426.1"/>
    <property type="molecule type" value="Genomic_DNA"/>
</dbReference>
<evidence type="ECO:0000313" key="1">
    <source>
        <dbReference type="EMBL" id="SVA18426.1"/>
    </source>
</evidence>
<accession>A0A381TQT2</accession>
<name>A0A381TQT2_9ZZZZ</name>
<proteinExistence type="predicted"/>
<dbReference type="AlphaFoldDB" id="A0A381TQT2"/>
<gene>
    <name evidence="1" type="ORF">METZ01_LOCUS71280</name>
</gene>